<feature type="compositionally biased region" description="Basic residues" evidence="1">
    <location>
        <begin position="21"/>
        <end position="34"/>
    </location>
</feature>
<keyword evidence="2" id="KW-1133">Transmembrane helix</keyword>
<organism evidence="3 4">
    <name type="scientific">Caldibacillus debilis GB1</name>
    <dbReference type="NCBI Taxonomy" id="1339248"/>
    <lineage>
        <taxon>Bacteria</taxon>
        <taxon>Bacillati</taxon>
        <taxon>Bacillota</taxon>
        <taxon>Bacilli</taxon>
        <taxon>Bacillales</taxon>
        <taxon>Bacillaceae</taxon>
        <taxon>Caldibacillus</taxon>
    </lineage>
</organism>
<keyword evidence="2" id="KW-0472">Membrane</keyword>
<feature type="transmembrane region" description="Helical" evidence="2">
    <location>
        <begin position="49"/>
        <end position="68"/>
    </location>
</feature>
<name>A0A420VJS1_9BACI</name>
<keyword evidence="2" id="KW-0812">Transmembrane</keyword>
<sequence length="226" mass="24602">MRNSGRRSNGSSVRNGVMCNRGRRSGRPRRRRVRAAVGRRGSFTRAGNFAGNGILCFAPIFAATGVVLQRYCPAEPRSAASLPPNTLLRNWGAKQNLAPRPRCCEILPDGSKGIPHDVSCCATPCSAKFARQLRCSAEPCSETGALRRTLPGDRVGETLLENFVLAQECLFRKFCCTTAPYPTPPNRIARPAPENPSGRSVAAQKRRAAGTGPCLFFPTDQFSLFY</sequence>
<evidence type="ECO:0000256" key="2">
    <source>
        <dbReference type="SAM" id="Phobius"/>
    </source>
</evidence>
<keyword evidence="4" id="KW-1185">Reference proteome</keyword>
<accession>A0A420VJS1</accession>
<evidence type="ECO:0000313" key="3">
    <source>
        <dbReference type="EMBL" id="RKO63593.1"/>
    </source>
</evidence>
<proteinExistence type="predicted"/>
<dbReference type="AlphaFoldDB" id="A0A420VJS1"/>
<dbReference type="Proteomes" id="UP000286235">
    <property type="component" value="Unassembled WGS sequence"/>
</dbReference>
<feature type="region of interest" description="Disordered" evidence="1">
    <location>
        <begin position="1"/>
        <end position="38"/>
    </location>
</feature>
<dbReference type="EMBL" id="AZRV01000006">
    <property type="protein sequence ID" value="RKO63593.1"/>
    <property type="molecule type" value="Genomic_DNA"/>
</dbReference>
<feature type="compositionally biased region" description="Low complexity" evidence="1">
    <location>
        <begin position="1"/>
        <end position="17"/>
    </location>
</feature>
<gene>
    <name evidence="3" type="ORF">Cdeb_02856</name>
</gene>
<comment type="caution">
    <text evidence="3">The sequence shown here is derived from an EMBL/GenBank/DDBJ whole genome shotgun (WGS) entry which is preliminary data.</text>
</comment>
<evidence type="ECO:0000256" key="1">
    <source>
        <dbReference type="SAM" id="MobiDB-lite"/>
    </source>
</evidence>
<protein>
    <submittedName>
        <fullName evidence="3">Uncharacterized protein</fullName>
    </submittedName>
</protein>
<evidence type="ECO:0000313" key="4">
    <source>
        <dbReference type="Proteomes" id="UP000286235"/>
    </source>
</evidence>
<reference evidence="3 4" key="1">
    <citation type="submission" date="2013-12" db="EMBL/GenBank/DDBJ databases">
        <title>Genome and proteome characterization of Caldibacillus debilis GB1 derived from a cellulolytic aero-tolerant co-culture.</title>
        <authorList>
            <person name="Wushke S.T."/>
            <person name="Zhang X."/>
            <person name="Fristensky B."/>
            <person name="Wilkins J.A."/>
            <person name="Levin D.B."/>
            <person name="Sparling R."/>
        </authorList>
    </citation>
    <scope>NUCLEOTIDE SEQUENCE [LARGE SCALE GENOMIC DNA]</scope>
    <source>
        <strain evidence="3 4">GB1</strain>
    </source>
</reference>